<dbReference type="Gene3D" id="3.80.10.10">
    <property type="entry name" value="Ribonuclease Inhibitor"/>
    <property type="match status" value="1"/>
</dbReference>
<dbReference type="OrthoDB" id="120976at2759"/>
<dbReference type="AlphaFoldDB" id="A0A9N9DK22"/>
<organism evidence="1 2">
    <name type="scientific">Ambispora leptoticha</name>
    <dbReference type="NCBI Taxonomy" id="144679"/>
    <lineage>
        <taxon>Eukaryota</taxon>
        <taxon>Fungi</taxon>
        <taxon>Fungi incertae sedis</taxon>
        <taxon>Mucoromycota</taxon>
        <taxon>Glomeromycotina</taxon>
        <taxon>Glomeromycetes</taxon>
        <taxon>Archaeosporales</taxon>
        <taxon>Ambisporaceae</taxon>
        <taxon>Ambispora</taxon>
    </lineage>
</organism>
<name>A0A9N9DK22_9GLOM</name>
<protein>
    <submittedName>
        <fullName evidence="1">14138_t:CDS:1</fullName>
    </submittedName>
</protein>
<gene>
    <name evidence="1" type="ORF">ALEPTO_LOCUS9620</name>
</gene>
<dbReference type="Proteomes" id="UP000789508">
    <property type="component" value="Unassembled WGS sequence"/>
</dbReference>
<dbReference type="SUPFAM" id="SSF52047">
    <property type="entry name" value="RNI-like"/>
    <property type="match status" value="1"/>
</dbReference>
<evidence type="ECO:0000313" key="1">
    <source>
        <dbReference type="EMBL" id="CAG8638193.1"/>
    </source>
</evidence>
<evidence type="ECO:0000313" key="2">
    <source>
        <dbReference type="Proteomes" id="UP000789508"/>
    </source>
</evidence>
<dbReference type="InterPro" id="IPR032675">
    <property type="entry name" value="LRR_dom_sf"/>
</dbReference>
<sequence length="434" mass="50720">MDISECDFFAEPEKLNKFEQFDPEPTIYNSYIIGYDNEPLNTLSNRRIEAYLKGYEVDARHHADVANKNTVLQETLLYFMMGHRENLFVSLEKNEDESNDLIRYYWTLPSYCAICGKAFHESIECQETTLRNFELNTVDDAKELVDALNQHTTRKFDVIAFCNEKNTDNINDASSCLDAKHNEILRLVSENKVEITRLEIMNYKFTKASLVKLGEALATNTKIVRLDISYNEITPKVVSAMSKALKTNRTLKSLIMELEHAKKSRIDINHLVNLRRVLEDNTCIESFSFDPSESESSFVYQVKVPYYKKMIVKELVGSIRNLMSRNLTYRQNNVIAPVQLLRLLRALLFNNPAKKQKKFTWPFEIWSIIIEIYCEKENVLDDKFQRLLVFANTKNTLLKTISKRNFLDYYCGLVSLESLLVSQIWENERIYNDM</sequence>
<proteinExistence type="predicted"/>
<reference evidence="1" key="1">
    <citation type="submission" date="2021-06" db="EMBL/GenBank/DDBJ databases">
        <authorList>
            <person name="Kallberg Y."/>
            <person name="Tangrot J."/>
            <person name="Rosling A."/>
        </authorList>
    </citation>
    <scope>NUCLEOTIDE SEQUENCE</scope>
    <source>
        <strain evidence="1">FL130A</strain>
    </source>
</reference>
<accession>A0A9N9DK22</accession>
<keyword evidence="2" id="KW-1185">Reference proteome</keyword>
<dbReference type="EMBL" id="CAJVPS010007810">
    <property type="protein sequence ID" value="CAG8638193.1"/>
    <property type="molecule type" value="Genomic_DNA"/>
</dbReference>
<comment type="caution">
    <text evidence="1">The sequence shown here is derived from an EMBL/GenBank/DDBJ whole genome shotgun (WGS) entry which is preliminary data.</text>
</comment>